<dbReference type="InterPro" id="IPR000352">
    <property type="entry name" value="Pep_chain_release_fac_I"/>
</dbReference>
<reference evidence="4" key="1">
    <citation type="submission" date="2023-01" db="EMBL/GenBank/DDBJ databases">
        <title>The diversity of Class Acidimicrobiia in South China Sea sediment environments and the proposal of Iamia marina sp. nov., a novel species of the genus Iamia.</title>
        <authorList>
            <person name="He Y."/>
            <person name="Tian X."/>
        </authorList>
    </citation>
    <scope>NUCLEOTIDE SEQUENCE</scope>
    <source>
        <strain evidence="4">DSM 19957</strain>
    </source>
</reference>
<feature type="compositionally biased region" description="Basic residues" evidence="2">
    <location>
        <begin position="129"/>
        <end position="138"/>
    </location>
</feature>
<dbReference type="GO" id="GO:0004045">
    <property type="term" value="F:peptidyl-tRNA hydrolase activity"/>
    <property type="evidence" value="ECO:0007669"/>
    <property type="project" value="UniProtKB-EC"/>
</dbReference>
<dbReference type="InterPro" id="IPR045853">
    <property type="entry name" value="Pep_chain_release_fac_I_sf"/>
</dbReference>
<dbReference type="GO" id="GO:0043022">
    <property type="term" value="F:ribosome binding"/>
    <property type="evidence" value="ECO:0007669"/>
    <property type="project" value="TreeGrafter"/>
</dbReference>
<dbReference type="PANTHER" id="PTHR47814:SF1">
    <property type="entry name" value="PEPTIDYL-TRNA HYDROLASE ARFB"/>
    <property type="match status" value="1"/>
</dbReference>
<evidence type="ECO:0000256" key="2">
    <source>
        <dbReference type="SAM" id="MobiDB-lite"/>
    </source>
</evidence>
<proteinExistence type="inferred from homology"/>
<comment type="similarity">
    <text evidence="1">Belongs to the prokaryotic/mitochondrial release factor family.</text>
</comment>
<evidence type="ECO:0000259" key="3">
    <source>
        <dbReference type="Pfam" id="PF00472"/>
    </source>
</evidence>
<gene>
    <name evidence="4" type="primary">arfB</name>
    <name evidence="4" type="ORF">PO878_18520</name>
</gene>
<dbReference type="Pfam" id="PF00472">
    <property type="entry name" value="RF-1"/>
    <property type="match status" value="1"/>
</dbReference>
<dbReference type="AlphaFoldDB" id="A0AAE9Y529"/>
<dbReference type="EMBL" id="CP116942">
    <property type="protein sequence ID" value="WCO66495.1"/>
    <property type="molecule type" value="Genomic_DNA"/>
</dbReference>
<dbReference type="Proteomes" id="UP001216390">
    <property type="component" value="Chromosome"/>
</dbReference>
<dbReference type="EC" id="3.1.1.29" evidence="4"/>
<organism evidence="4 5">
    <name type="scientific">Iamia majanohamensis</name>
    <dbReference type="NCBI Taxonomy" id="467976"/>
    <lineage>
        <taxon>Bacteria</taxon>
        <taxon>Bacillati</taxon>
        <taxon>Actinomycetota</taxon>
        <taxon>Acidimicrobiia</taxon>
        <taxon>Acidimicrobiales</taxon>
        <taxon>Iamiaceae</taxon>
        <taxon>Iamia</taxon>
    </lineage>
</organism>
<dbReference type="GO" id="GO:0072344">
    <property type="term" value="P:rescue of stalled ribosome"/>
    <property type="evidence" value="ECO:0007669"/>
    <property type="project" value="TreeGrafter"/>
</dbReference>
<keyword evidence="5" id="KW-1185">Reference proteome</keyword>
<keyword evidence="4" id="KW-0378">Hydrolase</keyword>
<dbReference type="Gene3D" id="3.30.160.20">
    <property type="match status" value="1"/>
</dbReference>
<dbReference type="NCBIfam" id="NF006718">
    <property type="entry name" value="PRK09256.1"/>
    <property type="match status" value="1"/>
</dbReference>
<dbReference type="KEGG" id="ima:PO878_18520"/>
<dbReference type="SUPFAM" id="SSF75620">
    <property type="entry name" value="Release factor"/>
    <property type="match status" value="1"/>
</dbReference>
<sequence>MASDDLPVSGRLTVPGWELVETFSTSGGPGGQHANKASTRVELRFDVDSSSVLSRAQKQRVRGRVGAVLRVVADDERSQARNREIARQRLAEGLREALVPPRRRVPTRPSRGSERRRLQAKRENSERKQQRRRPRLDE</sequence>
<dbReference type="PANTHER" id="PTHR47814">
    <property type="entry name" value="PEPTIDYL-TRNA HYDROLASE ARFB"/>
    <property type="match status" value="1"/>
</dbReference>
<feature type="region of interest" description="Disordered" evidence="2">
    <location>
        <begin position="97"/>
        <end position="138"/>
    </location>
</feature>
<evidence type="ECO:0000256" key="1">
    <source>
        <dbReference type="ARBA" id="ARBA00010835"/>
    </source>
</evidence>
<name>A0AAE9Y529_9ACTN</name>
<feature type="domain" description="Prokaryotic-type class I peptide chain release factors" evidence="3">
    <location>
        <begin position="13"/>
        <end position="131"/>
    </location>
</feature>
<protein>
    <submittedName>
        <fullName evidence="4">Alternative ribosome rescue aminoacyl-tRNA hydrolase ArfB</fullName>
        <ecNumber evidence="4">3.1.1.29</ecNumber>
    </submittedName>
</protein>
<evidence type="ECO:0000313" key="4">
    <source>
        <dbReference type="EMBL" id="WCO66495.1"/>
    </source>
</evidence>
<feature type="compositionally biased region" description="Basic and acidic residues" evidence="2">
    <location>
        <begin position="111"/>
        <end position="128"/>
    </location>
</feature>
<dbReference type="RefSeq" id="WP_272736018.1">
    <property type="nucleotide sequence ID" value="NZ_CP116942.1"/>
</dbReference>
<accession>A0AAE9Y529</accession>
<dbReference type="GO" id="GO:0003747">
    <property type="term" value="F:translation release factor activity"/>
    <property type="evidence" value="ECO:0007669"/>
    <property type="project" value="InterPro"/>
</dbReference>
<evidence type="ECO:0000313" key="5">
    <source>
        <dbReference type="Proteomes" id="UP001216390"/>
    </source>
</evidence>